<evidence type="ECO:0000313" key="2">
    <source>
        <dbReference type="EMBL" id="MBB6478912.1"/>
    </source>
</evidence>
<dbReference type="Proteomes" id="UP000587760">
    <property type="component" value="Unassembled WGS sequence"/>
</dbReference>
<evidence type="ECO:0000256" key="1">
    <source>
        <dbReference type="SAM" id="Phobius"/>
    </source>
</evidence>
<keyword evidence="1" id="KW-0812">Transmembrane</keyword>
<feature type="transmembrane region" description="Helical" evidence="1">
    <location>
        <begin position="67"/>
        <end position="83"/>
    </location>
</feature>
<keyword evidence="1" id="KW-1133">Transmembrane helix</keyword>
<protein>
    <submittedName>
        <fullName evidence="2">Low temperature requirement protein LtrA</fullName>
    </submittedName>
</protein>
<feature type="transmembrane region" description="Helical" evidence="1">
    <location>
        <begin position="13"/>
        <end position="29"/>
    </location>
</feature>
<keyword evidence="3" id="KW-1185">Reference proteome</keyword>
<name>A0A841R8V7_9SPIO</name>
<sequence length="147" mass="17589">MESQIIIDFVAKYFYWAFLAWIFMTLIQRRHGSKGVKKRMAVLYQAILIFLIMVYATILKMNDLTDIYLIIAAIVALMILFFGRKLILPYHSRCRVCGKRMSFERIFYYDDPLCSEHDEEEIEMTEEVKKKIKEIKEEDQKDKPDNN</sequence>
<accession>A0A841R8V7</accession>
<dbReference type="AlphaFoldDB" id="A0A841R8V7"/>
<organism evidence="2 3">
    <name type="scientific">Spirochaeta isovalerica</name>
    <dbReference type="NCBI Taxonomy" id="150"/>
    <lineage>
        <taxon>Bacteria</taxon>
        <taxon>Pseudomonadati</taxon>
        <taxon>Spirochaetota</taxon>
        <taxon>Spirochaetia</taxon>
        <taxon>Spirochaetales</taxon>
        <taxon>Spirochaetaceae</taxon>
        <taxon>Spirochaeta</taxon>
    </lineage>
</organism>
<gene>
    <name evidence="2" type="ORF">HNR50_000545</name>
</gene>
<evidence type="ECO:0000313" key="3">
    <source>
        <dbReference type="Proteomes" id="UP000587760"/>
    </source>
</evidence>
<reference evidence="2 3" key="1">
    <citation type="submission" date="2020-08" db="EMBL/GenBank/DDBJ databases">
        <title>Genomic Encyclopedia of Type Strains, Phase IV (KMG-IV): sequencing the most valuable type-strain genomes for metagenomic binning, comparative biology and taxonomic classification.</title>
        <authorList>
            <person name="Goeker M."/>
        </authorList>
    </citation>
    <scope>NUCLEOTIDE SEQUENCE [LARGE SCALE GENOMIC DNA]</scope>
    <source>
        <strain evidence="2 3">DSM 2461</strain>
    </source>
</reference>
<comment type="caution">
    <text evidence="2">The sequence shown here is derived from an EMBL/GenBank/DDBJ whole genome shotgun (WGS) entry which is preliminary data.</text>
</comment>
<dbReference type="EMBL" id="JACHGJ010000001">
    <property type="protein sequence ID" value="MBB6478912.1"/>
    <property type="molecule type" value="Genomic_DNA"/>
</dbReference>
<dbReference type="RefSeq" id="WP_184743372.1">
    <property type="nucleotide sequence ID" value="NZ_JACHGJ010000001.1"/>
</dbReference>
<keyword evidence="1" id="KW-0472">Membrane</keyword>
<proteinExistence type="predicted"/>
<feature type="transmembrane region" description="Helical" evidence="1">
    <location>
        <begin position="41"/>
        <end position="61"/>
    </location>
</feature>